<evidence type="ECO:0000256" key="9">
    <source>
        <dbReference type="ARBA" id="ARBA00023098"/>
    </source>
</evidence>
<dbReference type="EMBL" id="SMGR01000001">
    <property type="protein sequence ID" value="TCL09042.1"/>
    <property type="molecule type" value="Genomic_DNA"/>
</dbReference>
<evidence type="ECO:0000256" key="7">
    <source>
        <dbReference type="ARBA" id="ARBA00023002"/>
    </source>
</evidence>
<gene>
    <name evidence="18" type="ORF">BXY66_1084</name>
</gene>
<dbReference type="GO" id="GO:0004300">
    <property type="term" value="F:enoyl-CoA hydratase activity"/>
    <property type="evidence" value="ECO:0007669"/>
    <property type="project" value="UniProtKB-ARBA"/>
</dbReference>
<dbReference type="Gene3D" id="1.10.1040.50">
    <property type="match status" value="1"/>
</dbReference>
<dbReference type="Pfam" id="PF02737">
    <property type="entry name" value="3HCDH_N"/>
    <property type="match status" value="1"/>
</dbReference>
<proteinExistence type="inferred from homology"/>
<keyword evidence="13" id="KW-0511">Multifunctional enzyme</keyword>
<dbReference type="SUPFAM" id="SSF52096">
    <property type="entry name" value="ClpP/crotonase"/>
    <property type="match status" value="1"/>
</dbReference>
<feature type="domain" description="3-hydroxyacyl-CoA dehydrogenase NAD binding" evidence="17">
    <location>
        <begin position="295"/>
        <end position="471"/>
    </location>
</feature>
<evidence type="ECO:0000256" key="4">
    <source>
        <dbReference type="ARBA" id="ARBA00011245"/>
    </source>
</evidence>
<dbReference type="PANTHER" id="PTHR23309:SF49">
    <property type="entry name" value="PEROXISOMAL BIFUNCTIONAL ENZYME"/>
    <property type="match status" value="1"/>
</dbReference>
<evidence type="ECO:0000256" key="8">
    <source>
        <dbReference type="ARBA" id="ARBA00023027"/>
    </source>
</evidence>
<keyword evidence="6" id="KW-0442">Lipid degradation</keyword>
<evidence type="ECO:0000313" key="19">
    <source>
        <dbReference type="Proteomes" id="UP000295673"/>
    </source>
</evidence>
<dbReference type="Proteomes" id="UP000295673">
    <property type="component" value="Unassembled WGS sequence"/>
</dbReference>
<evidence type="ECO:0000256" key="2">
    <source>
        <dbReference type="ARBA" id="ARBA00005005"/>
    </source>
</evidence>
<comment type="subcellular location">
    <subcellularLocation>
        <location evidence="1">Peroxisome</location>
    </subcellularLocation>
</comment>
<protein>
    <submittedName>
        <fullName evidence="18">3-hydroxyacyl-CoA dehydrogenase</fullName>
    </submittedName>
</protein>
<keyword evidence="5" id="KW-0276">Fatty acid metabolism</keyword>
<dbReference type="SUPFAM" id="SSF51735">
    <property type="entry name" value="NAD(P)-binding Rossmann-fold domains"/>
    <property type="match status" value="1"/>
</dbReference>
<dbReference type="Pfam" id="PF00378">
    <property type="entry name" value="ECH_1"/>
    <property type="match status" value="1"/>
</dbReference>
<evidence type="ECO:0000256" key="3">
    <source>
        <dbReference type="ARBA" id="ARBA00008750"/>
    </source>
</evidence>
<dbReference type="Gene3D" id="3.90.226.10">
    <property type="entry name" value="2-enoyl-CoA Hydratase, Chain A, domain 1"/>
    <property type="match status" value="1"/>
</dbReference>
<name>A0A4R1NVE6_9RHOB</name>
<feature type="domain" description="3-hydroxyacyl-CoA dehydrogenase C-terminal" evidence="16">
    <location>
        <begin position="479"/>
        <end position="529"/>
    </location>
</feature>
<keyword evidence="19" id="KW-1185">Reference proteome</keyword>
<evidence type="ECO:0000256" key="11">
    <source>
        <dbReference type="ARBA" id="ARBA00023235"/>
    </source>
</evidence>
<dbReference type="Gene3D" id="3.40.50.720">
    <property type="entry name" value="NAD(P)-binding Rossmann-like Domain"/>
    <property type="match status" value="1"/>
</dbReference>
<comment type="similarity">
    <text evidence="3">In the N-terminal section; belongs to the enoyl-CoA hydratase/isomerase family.</text>
</comment>
<dbReference type="InterPro" id="IPR006108">
    <property type="entry name" value="3HC_DH_C"/>
</dbReference>
<evidence type="ECO:0000256" key="5">
    <source>
        <dbReference type="ARBA" id="ARBA00022832"/>
    </source>
</evidence>
<dbReference type="PANTHER" id="PTHR23309">
    <property type="entry name" value="3-HYDROXYACYL-COA DEHYROGENASE"/>
    <property type="match status" value="1"/>
</dbReference>
<dbReference type="GO" id="GO:0016853">
    <property type="term" value="F:isomerase activity"/>
    <property type="evidence" value="ECO:0007669"/>
    <property type="project" value="UniProtKB-KW"/>
</dbReference>
<evidence type="ECO:0000259" key="17">
    <source>
        <dbReference type="Pfam" id="PF02737"/>
    </source>
</evidence>
<feature type="domain" description="3-hydroxyacyl-CoA dehydrogenase C-terminal" evidence="16">
    <location>
        <begin position="594"/>
        <end position="675"/>
    </location>
</feature>
<evidence type="ECO:0000256" key="15">
    <source>
        <dbReference type="RuleBase" id="RU003707"/>
    </source>
</evidence>
<dbReference type="GO" id="GO:0006635">
    <property type="term" value="P:fatty acid beta-oxidation"/>
    <property type="evidence" value="ECO:0007669"/>
    <property type="project" value="UniProtKB-UniPathway"/>
</dbReference>
<evidence type="ECO:0000256" key="10">
    <source>
        <dbReference type="ARBA" id="ARBA00023140"/>
    </source>
</evidence>
<evidence type="ECO:0000256" key="12">
    <source>
        <dbReference type="ARBA" id="ARBA00023239"/>
    </source>
</evidence>
<reference evidence="18 19" key="1">
    <citation type="submission" date="2019-03" db="EMBL/GenBank/DDBJ databases">
        <title>Genomic Encyclopedia of Archaeal and Bacterial Type Strains, Phase II (KMG-II): from individual species to whole genera.</title>
        <authorList>
            <person name="Goeker M."/>
        </authorList>
    </citation>
    <scope>NUCLEOTIDE SEQUENCE [LARGE SCALE GENOMIC DNA]</scope>
    <source>
        <strain evidence="18 19">DSM 26433</strain>
    </source>
</reference>
<dbReference type="UniPathway" id="UPA00659"/>
<evidence type="ECO:0000313" key="18">
    <source>
        <dbReference type="EMBL" id="TCL09042.1"/>
    </source>
</evidence>
<comment type="similarity">
    <text evidence="15">Belongs to the enoyl-CoA hydratase/isomerase family.</text>
</comment>
<dbReference type="GO" id="GO:0070403">
    <property type="term" value="F:NAD+ binding"/>
    <property type="evidence" value="ECO:0007669"/>
    <property type="project" value="InterPro"/>
</dbReference>
<comment type="caution">
    <text evidence="18">The sequence shown here is derived from an EMBL/GenBank/DDBJ whole genome shotgun (WGS) entry which is preliminary data.</text>
</comment>
<dbReference type="InterPro" id="IPR008927">
    <property type="entry name" value="6-PGluconate_DH-like_C_sf"/>
</dbReference>
<sequence length="680" mass="71231">MTEAVRYSVSDGIAVLQIASPPNNALSAKVCSSLSMAVAQAQASRDVAAIVVAGSGGQFSAGYPLGALDANRAAEVARLCIQIETCKKPVVAAVSGMTLGAGFELALSCHYRVADIGAKVGFPDVGLGILCGSGGTQRAPRLAGADVTLRLMLEGVPLSVTEAELGAFFDRVVKEDVLEVAIAFASLLVEEGLGPRRTSDRRDGFADSEAFETALTKWRGRLHAHPEASNDDILACVEASRLLPFDAGLSFEQDRFLSRIGAPTFQALRHIALAERRVVQFPELKNGKADPVGLVGVIGVGAVGAGFTVACLMAGLEVVVVERNTSALEEGINRIGGLLDHAVASGRLTQIARDGIEASLHTGNDLVAVAEADFVLEASGQNTEVERQIFAQLDGVSKEGAVLAAHGASVNVTSLALETGCPEEVIGLYFSGAAHLSPGVELVVGPKSSDDTVARALWLLRRLGKVPVRVEPVAGLIGHSVMSAGLRAAEKMVLRGAHPYDIDAAMREWGMSLGPFEAADLTGLDAPWFKTSGVRLSLSLALALHRGRAAGRGWYAYDETGKPRSADLDETLHKMRSSAGLEPKTFSTSTIQGRVLAAMANAGVGLLRKGVVRTPSDIDVALVHGCGFPRWRGGPMMAAELEGLVRVRTTLRAMQAEGDSLSAPDPVFDHLIKNGGHLAR</sequence>
<dbReference type="GO" id="GO:0003857">
    <property type="term" value="F:(3S)-3-hydroxyacyl-CoA dehydrogenase (NAD+) activity"/>
    <property type="evidence" value="ECO:0007669"/>
    <property type="project" value="UniProtKB-EC"/>
</dbReference>
<keyword evidence="12" id="KW-0456">Lyase</keyword>
<dbReference type="Pfam" id="PF00725">
    <property type="entry name" value="3HCDH"/>
    <property type="match status" value="2"/>
</dbReference>
<keyword evidence="11" id="KW-0413">Isomerase</keyword>
<keyword evidence="7" id="KW-0560">Oxidoreductase</keyword>
<evidence type="ECO:0000259" key="16">
    <source>
        <dbReference type="Pfam" id="PF00725"/>
    </source>
</evidence>
<dbReference type="InterPro" id="IPR001753">
    <property type="entry name" value="Enoyl-CoA_hydra/iso"/>
</dbReference>
<dbReference type="RefSeq" id="WP_132859118.1">
    <property type="nucleotide sequence ID" value="NZ_SMGR01000001.1"/>
</dbReference>
<evidence type="ECO:0000256" key="6">
    <source>
        <dbReference type="ARBA" id="ARBA00022963"/>
    </source>
</evidence>
<dbReference type="PROSITE" id="PS00166">
    <property type="entry name" value="ENOYL_COA_HYDRATASE"/>
    <property type="match status" value="1"/>
</dbReference>
<keyword evidence="10" id="KW-0576">Peroxisome</keyword>
<dbReference type="InterPro" id="IPR029045">
    <property type="entry name" value="ClpP/crotonase-like_dom_sf"/>
</dbReference>
<dbReference type="InterPro" id="IPR006176">
    <property type="entry name" value="3-OHacyl-CoA_DH_NAD-bd"/>
</dbReference>
<comment type="catalytic activity">
    <reaction evidence="14">
        <text>a (3S)-3-hydroxyacyl-CoA + NAD(+) = a 3-oxoacyl-CoA + NADH + H(+)</text>
        <dbReference type="Rhea" id="RHEA:22432"/>
        <dbReference type="ChEBI" id="CHEBI:15378"/>
        <dbReference type="ChEBI" id="CHEBI:57318"/>
        <dbReference type="ChEBI" id="CHEBI:57540"/>
        <dbReference type="ChEBI" id="CHEBI:57945"/>
        <dbReference type="ChEBI" id="CHEBI:90726"/>
        <dbReference type="EC" id="1.1.1.35"/>
    </reaction>
</comment>
<keyword evidence="8" id="KW-0520">NAD</keyword>
<dbReference type="OrthoDB" id="9771883at2"/>
<comment type="pathway">
    <text evidence="2">Lipid metabolism; fatty acid beta-oxidation.</text>
</comment>
<dbReference type="InterPro" id="IPR018376">
    <property type="entry name" value="Enoyl-CoA_hyd/isom_CS"/>
</dbReference>
<keyword evidence="9" id="KW-0443">Lipid metabolism</keyword>
<comment type="subunit">
    <text evidence="4">Monomer.</text>
</comment>
<accession>A0A4R1NVE6</accession>
<organism evidence="18 19">
    <name type="scientific">Shimia isoporae</name>
    <dbReference type="NCBI Taxonomy" id="647720"/>
    <lineage>
        <taxon>Bacteria</taxon>
        <taxon>Pseudomonadati</taxon>
        <taxon>Pseudomonadota</taxon>
        <taxon>Alphaproteobacteria</taxon>
        <taxon>Rhodobacterales</taxon>
        <taxon>Roseobacteraceae</taxon>
    </lineage>
</organism>
<evidence type="ECO:0000256" key="13">
    <source>
        <dbReference type="ARBA" id="ARBA00023268"/>
    </source>
</evidence>
<evidence type="ECO:0000256" key="1">
    <source>
        <dbReference type="ARBA" id="ARBA00004275"/>
    </source>
</evidence>
<dbReference type="SUPFAM" id="SSF48179">
    <property type="entry name" value="6-phosphogluconate dehydrogenase C-terminal domain-like"/>
    <property type="match status" value="2"/>
</dbReference>
<dbReference type="InterPro" id="IPR036291">
    <property type="entry name" value="NAD(P)-bd_dom_sf"/>
</dbReference>
<dbReference type="CDD" id="cd06558">
    <property type="entry name" value="crotonase-like"/>
    <property type="match status" value="1"/>
</dbReference>
<evidence type="ECO:0000256" key="14">
    <source>
        <dbReference type="ARBA" id="ARBA00049556"/>
    </source>
</evidence>
<dbReference type="AlphaFoldDB" id="A0A4R1NVE6"/>